<evidence type="ECO:0000313" key="1">
    <source>
        <dbReference type="EMBL" id="KAG1806363.1"/>
    </source>
</evidence>
<sequence length="125" mass="13945">MVGRPSKKAKFSRYVDVNEACPAPAYNCFHSYGIQHNGKMSVDTTYMLSQPADEVPIPSSPILPSANDWNETIYQDPVISRIPDQHLTTFPRLIRTSGPPVHVSRPNPLSVRIPVLLHLISGRQI</sequence>
<keyword evidence="2" id="KW-1185">Reference proteome</keyword>
<gene>
    <name evidence="1" type="ORF">HD556DRAFT_1436336</name>
</gene>
<dbReference type="RefSeq" id="XP_041166834.1">
    <property type="nucleotide sequence ID" value="XM_041305555.1"/>
</dbReference>
<name>A0A9P7J7B4_9AGAM</name>
<accession>A0A9P7J7B4</accession>
<dbReference type="GeneID" id="64599319"/>
<comment type="caution">
    <text evidence="1">The sequence shown here is derived from an EMBL/GenBank/DDBJ whole genome shotgun (WGS) entry which is preliminary data.</text>
</comment>
<dbReference type="EMBL" id="JABBWE010000002">
    <property type="protein sequence ID" value="KAG1806363.1"/>
    <property type="molecule type" value="Genomic_DNA"/>
</dbReference>
<dbReference type="Proteomes" id="UP000719766">
    <property type="component" value="Unassembled WGS sequence"/>
</dbReference>
<protein>
    <submittedName>
        <fullName evidence="1">Uncharacterized protein</fullName>
    </submittedName>
</protein>
<evidence type="ECO:0000313" key="2">
    <source>
        <dbReference type="Proteomes" id="UP000719766"/>
    </source>
</evidence>
<proteinExistence type="predicted"/>
<dbReference type="AlphaFoldDB" id="A0A9P7J7B4"/>
<reference evidence="1" key="1">
    <citation type="journal article" date="2020" name="New Phytol.">
        <title>Comparative genomics reveals dynamic genome evolution in host specialist ectomycorrhizal fungi.</title>
        <authorList>
            <person name="Lofgren L.A."/>
            <person name="Nguyen N.H."/>
            <person name="Vilgalys R."/>
            <person name="Ruytinx J."/>
            <person name="Liao H.L."/>
            <person name="Branco S."/>
            <person name="Kuo A."/>
            <person name="LaButti K."/>
            <person name="Lipzen A."/>
            <person name="Andreopoulos W."/>
            <person name="Pangilinan J."/>
            <person name="Riley R."/>
            <person name="Hundley H."/>
            <person name="Na H."/>
            <person name="Barry K."/>
            <person name="Grigoriev I.V."/>
            <person name="Stajich J.E."/>
            <person name="Kennedy P.G."/>
        </authorList>
    </citation>
    <scope>NUCLEOTIDE SEQUENCE</scope>
    <source>
        <strain evidence="1">S12</strain>
    </source>
</reference>
<organism evidence="1 2">
    <name type="scientific">Suillus plorans</name>
    <dbReference type="NCBI Taxonomy" id="116603"/>
    <lineage>
        <taxon>Eukaryota</taxon>
        <taxon>Fungi</taxon>
        <taxon>Dikarya</taxon>
        <taxon>Basidiomycota</taxon>
        <taxon>Agaricomycotina</taxon>
        <taxon>Agaricomycetes</taxon>
        <taxon>Agaricomycetidae</taxon>
        <taxon>Boletales</taxon>
        <taxon>Suillineae</taxon>
        <taxon>Suillaceae</taxon>
        <taxon>Suillus</taxon>
    </lineage>
</organism>
<dbReference type="OrthoDB" id="2708455at2759"/>